<keyword evidence="1" id="KW-0378">Hydrolase</keyword>
<dbReference type="InterPro" id="IPR013094">
    <property type="entry name" value="AB_hydrolase_3"/>
</dbReference>
<feature type="chain" id="PRO_5016378356" evidence="3">
    <location>
        <begin position="26"/>
        <end position="347"/>
    </location>
</feature>
<feature type="signal peptide" evidence="3">
    <location>
        <begin position="1"/>
        <end position="25"/>
    </location>
</feature>
<sequence length="347" mass="35945">MSRCSLFLAALAAAFCVAAAAPAVADDAAPAQTIALWPGTPPGGGSGPRGPERIGQSGTGVGAVSNISRPRIEIYRPSRPNGTAVLLVGGGGYFRIGIGHEVMPTARWLAALGVTPVVLYYRLPGEGWTPAAPFQDGQRAMRLLRAQARELGIDPQRIGVIGFSAGGNLAGIVATRFADALYAPVDAADRQSARPDFVGLIYPVSTLQPPYDTTRSVRELSAQPDAATAYTIQLHVSRDTPPTFIADAVDDPIVDVDTGVSLFAALVRQHVPVELHEFERGGHGWGLGQPGTPVAAWPRLFAAWARSHGFLPAAGDAAAPFAAPAPQAQPAKARAAAADGGADDNDD</sequence>
<feature type="region of interest" description="Disordered" evidence="2">
    <location>
        <begin position="321"/>
        <end position="347"/>
    </location>
</feature>
<keyword evidence="6" id="KW-1185">Reference proteome</keyword>
<protein>
    <submittedName>
        <fullName evidence="5">Acetyl esterase/lipase</fullName>
    </submittedName>
</protein>
<dbReference type="Pfam" id="PF07859">
    <property type="entry name" value="Abhydrolase_3"/>
    <property type="match status" value="1"/>
</dbReference>
<feature type="compositionally biased region" description="Low complexity" evidence="2">
    <location>
        <begin position="321"/>
        <end position="340"/>
    </location>
</feature>
<evidence type="ECO:0000259" key="4">
    <source>
        <dbReference type="Pfam" id="PF07859"/>
    </source>
</evidence>
<accession>A0A316IHT6</accession>
<dbReference type="PANTHER" id="PTHR48081">
    <property type="entry name" value="AB HYDROLASE SUPERFAMILY PROTEIN C4A8.06C"/>
    <property type="match status" value="1"/>
</dbReference>
<dbReference type="RefSeq" id="WP_109721789.1">
    <property type="nucleotide sequence ID" value="NZ_MSZV01000076.1"/>
</dbReference>
<dbReference type="PANTHER" id="PTHR48081:SF6">
    <property type="entry name" value="PEPTIDASE S9 PROLYL OLIGOPEPTIDASE CATALYTIC DOMAIN-CONTAINING PROTEIN"/>
    <property type="match status" value="1"/>
</dbReference>
<gene>
    <name evidence="5" type="ORF">C7456_10161</name>
</gene>
<dbReference type="Gene3D" id="3.40.50.1820">
    <property type="entry name" value="alpha/beta hydrolase"/>
    <property type="match status" value="1"/>
</dbReference>
<feature type="domain" description="Alpha/beta hydrolase fold-3" evidence="4">
    <location>
        <begin position="90"/>
        <end position="285"/>
    </location>
</feature>
<dbReference type="Proteomes" id="UP000245812">
    <property type="component" value="Unassembled WGS sequence"/>
</dbReference>
<evidence type="ECO:0000256" key="1">
    <source>
        <dbReference type="ARBA" id="ARBA00022801"/>
    </source>
</evidence>
<evidence type="ECO:0000256" key="2">
    <source>
        <dbReference type="SAM" id="MobiDB-lite"/>
    </source>
</evidence>
<comment type="caution">
    <text evidence="5">The sequence shown here is derived from an EMBL/GenBank/DDBJ whole genome shotgun (WGS) entry which is preliminary data.</text>
</comment>
<evidence type="ECO:0000313" key="5">
    <source>
        <dbReference type="EMBL" id="PWK92729.1"/>
    </source>
</evidence>
<dbReference type="GO" id="GO:0016787">
    <property type="term" value="F:hydrolase activity"/>
    <property type="evidence" value="ECO:0007669"/>
    <property type="project" value="UniProtKB-KW"/>
</dbReference>
<evidence type="ECO:0000256" key="3">
    <source>
        <dbReference type="SAM" id="SignalP"/>
    </source>
</evidence>
<dbReference type="InterPro" id="IPR029058">
    <property type="entry name" value="AB_hydrolase_fold"/>
</dbReference>
<feature type="region of interest" description="Disordered" evidence="2">
    <location>
        <begin position="35"/>
        <end position="60"/>
    </location>
</feature>
<dbReference type="InterPro" id="IPR050300">
    <property type="entry name" value="GDXG_lipolytic_enzyme"/>
</dbReference>
<name>A0A316IHT6_9GAMM</name>
<dbReference type="OrthoDB" id="9771666at2"/>
<keyword evidence="3" id="KW-0732">Signal</keyword>
<proteinExistence type="predicted"/>
<reference evidence="5 6" key="1">
    <citation type="submission" date="2018-05" db="EMBL/GenBank/DDBJ databases">
        <title>Genomic Encyclopedia of Type Strains, Phase IV (KMG-IV): sequencing the most valuable type-strain genomes for metagenomic binning, comparative biology and taxonomic classification.</title>
        <authorList>
            <person name="Goeker M."/>
        </authorList>
    </citation>
    <scope>NUCLEOTIDE SEQUENCE [LARGE SCALE GENOMIC DNA]</scope>
    <source>
        <strain evidence="5 6">DSM 14263</strain>
    </source>
</reference>
<dbReference type="AlphaFoldDB" id="A0A316IHT6"/>
<evidence type="ECO:0000313" key="6">
    <source>
        <dbReference type="Proteomes" id="UP000245812"/>
    </source>
</evidence>
<organism evidence="5 6">
    <name type="scientific">Fulvimonas soli</name>
    <dbReference type="NCBI Taxonomy" id="155197"/>
    <lineage>
        <taxon>Bacteria</taxon>
        <taxon>Pseudomonadati</taxon>
        <taxon>Pseudomonadota</taxon>
        <taxon>Gammaproteobacteria</taxon>
        <taxon>Lysobacterales</taxon>
        <taxon>Rhodanobacteraceae</taxon>
        <taxon>Fulvimonas</taxon>
    </lineage>
</organism>
<dbReference type="SUPFAM" id="SSF53474">
    <property type="entry name" value="alpha/beta-Hydrolases"/>
    <property type="match status" value="1"/>
</dbReference>
<dbReference type="EMBL" id="QGHC01000001">
    <property type="protein sequence ID" value="PWK92729.1"/>
    <property type="molecule type" value="Genomic_DNA"/>
</dbReference>